<proteinExistence type="predicted"/>
<dbReference type="AlphaFoldDB" id="A0A699GSU9"/>
<protein>
    <submittedName>
        <fullName evidence="2">Uncharacterized protein</fullName>
    </submittedName>
</protein>
<feature type="region of interest" description="Disordered" evidence="1">
    <location>
        <begin position="232"/>
        <end position="251"/>
    </location>
</feature>
<organism evidence="2">
    <name type="scientific">Tanacetum cinerariifolium</name>
    <name type="common">Dalmatian daisy</name>
    <name type="synonym">Chrysanthemum cinerariifolium</name>
    <dbReference type="NCBI Taxonomy" id="118510"/>
    <lineage>
        <taxon>Eukaryota</taxon>
        <taxon>Viridiplantae</taxon>
        <taxon>Streptophyta</taxon>
        <taxon>Embryophyta</taxon>
        <taxon>Tracheophyta</taxon>
        <taxon>Spermatophyta</taxon>
        <taxon>Magnoliopsida</taxon>
        <taxon>eudicotyledons</taxon>
        <taxon>Gunneridae</taxon>
        <taxon>Pentapetalae</taxon>
        <taxon>asterids</taxon>
        <taxon>campanulids</taxon>
        <taxon>Asterales</taxon>
        <taxon>Asteraceae</taxon>
        <taxon>Asteroideae</taxon>
        <taxon>Anthemideae</taxon>
        <taxon>Anthemidinae</taxon>
        <taxon>Tanacetum</taxon>
    </lineage>
</organism>
<gene>
    <name evidence="2" type="ORF">Tci_168963</name>
</gene>
<evidence type="ECO:0000313" key="2">
    <source>
        <dbReference type="EMBL" id="GEV96986.1"/>
    </source>
</evidence>
<accession>A0A699GSU9</accession>
<evidence type="ECO:0000256" key="1">
    <source>
        <dbReference type="SAM" id="MobiDB-lite"/>
    </source>
</evidence>
<comment type="caution">
    <text evidence="2">The sequence shown here is derived from an EMBL/GenBank/DDBJ whole genome shotgun (WGS) entry which is preliminary data.</text>
</comment>
<dbReference type="EMBL" id="BKCJ010040471">
    <property type="protein sequence ID" value="GEV96986.1"/>
    <property type="molecule type" value="Genomic_DNA"/>
</dbReference>
<reference evidence="2" key="1">
    <citation type="journal article" date="2019" name="Sci. Rep.">
        <title>Draft genome of Tanacetum cinerariifolium, the natural source of mosquito coil.</title>
        <authorList>
            <person name="Yamashiro T."/>
            <person name="Shiraishi A."/>
            <person name="Satake H."/>
            <person name="Nakayama K."/>
        </authorList>
    </citation>
    <scope>NUCLEOTIDE SEQUENCE</scope>
</reference>
<sequence length="287" mass="33028">MRESVHVISLYNKLEAWPLHGDWETPTGQDTTCNKQKKEAKAFTFYRMETEKVSEMYIAPCFVNGLKAYDGEINLEQDKKLISNEFAVKLCLEHKVKDGDKVVKKELIVSLRGNGVITIYTEFDPFFDKSDKTKKSKDDWELILDGIDFGNILELEDTSLPPFVLKMGKSVRNKRRFSIFEETRPVIESMAYSDKYKKILDSIFLDKQKLDGEIKKEKEVVKKVMGEALKEKEDPAHTSVNTEESDSDEVEKYSIKKNSFGASIYGLKSLKYLNCTDPMDHALAFKK</sequence>
<name>A0A699GSU9_TANCI</name>